<dbReference type="EMBL" id="MU535751">
    <property type="protein sequence ID" value="KAI5629428.1"/>
    <property type="molecule type" value="Genomic_DNA"/>
</dbReference>
<organism evidence="6 7">
    <name type="scientific">Silurus asotus</name>
    <name type="common">Amur catfish</name>
    <name type="synonym">Parasilurus asotus</name>
    <dbReference type="NCBI Taxonomy" id="30991"/>
    <lineage>
        <taxon>Eukaryota</taxon>
        <taxon>Metazoa</taxon>
        <taxon>Chordata</taxon>
        <taxon>Craniata</taxon>
        <taxon>Vertebrata</taxon>
        <taxon>Euteleostomi</taxon>
        <taxon>Actinopterygii</taxon>
        <taxon>Neopterygii</taxon>
        <taxon>Teleostei</taxon>
        <taxon>Ostariophysi</taxon>
        <taxon>Siluriformes</taxon>
        <taxon>Siluridae</taxon>
        <taxon>Silurus</taxon>
    </lineage>
</organism>
<gene>
    <name evidence="6" type="ORF">C0J50_2360</name>
</gene>
<evidence type="ECO:0000259" key="5">
    <source>
        <dbReference type="Pfam" id="PF26091"/>
    </source>
</evidence>
<dbReference type="Pfam" id="PF26091">
    <property type="entry name" value="PWI_CCDC43"/>
    <property type="match status" value="1"/>
</dbReference>
<evidence type="ECO:0000256" key="1">
    <source>
        <dbReference type="ARBA" id="ARBA00005305"/>
    </source>
</evidence>
<feature type="region of interest" description="Disordered" evidence="4">
    <location>
        <begin position="114"/>
        <end position="163"/>
    </location>
</feature>
<keyword evidence="7" id="KW-1185">Reference proteome</keyword>
<sequence length="163" mass="18763">ANMAAPDFSAGEFEKWLYERLDGLGADREVYGAYILGVLHEEDSEEERSDALSGILSAFVDEETLEEVCQQILKQWAECCSQNAGASNQLDACKHPSLLASALFKNTNVEDVLNRRRQQREQAKEGAQKKKEQDKMQREKDKLTKQERKEREKKRTQKGERKR</sequence>
<evidence type="ECO:0000313" key="7">
    <source>
        <dbReference type="Proteomes" id="UP001205998"/>
    </source>
</evidence>
<feature type="non-terminal residue" evidence="6">
    <location>
        <position position="163"/>
    </location>
</feature>
<proteinExistence type="inferred from homology"/>
<dbReference type="InterPro" id="IPR058771">
    <property type="entry name" value="PWI_CCDC43"/>
</dbReference>
<feature type="non-terminal residue" evidence="6">
    <location>
        <position position="1"/>
    </location>
</feature>
<evidence type="ECO:0000313" key="6">
    <source>
        <dbReference type="EMBL" id="KAI5629428.1"/>
    </source>
</evidence>
<protein>
    <recommendedName>
        <fullName evidence="2">Coiled-coil domain-containing protein 43</fullName>
    </recommendedName>
</protein>
<feature type="compositionally biased region" description="Basic and acidic residues" evidence="4">
    <location>
        <begin position="119"/>
        <end position="150"/>
    </location>
</feature>
<accession>A0AAD5FV02</accession>
<feature type="domain" description="CCDC43 PWI-like" evidence="5">
    <location>
        <begin position="10"/>
        <end position="82"/>
    </location>
</feature>
<feature type="compositionally biased region" description="Basic residues" evidence="4">
    <location>
        <begin position="151"/>
        <end position="163"/>
    </location>
</feature>
<evidence type="ECO:0000256" key="4">
    <source>
        <dbReference type="SAM" id="MobiDB-lite"/>
    </source>
</evidence>
<evidence type="ECO:0000256" key="3">
    <source>
        <dbReference type="ARBA" id="ARBA00023054"/>
    </source>
</evidence>
<dbReference type="PANTHER" id="PTHR31684:SF2">
    <property type="entry name" value="COILED-COIL DOMAIN-CONTAINING PROTEIN 43"/>
    <property type="match status" value="1"/>
</dbReference>
<reference evidence="6" key="1">
    <citation type="submission" date="2018-07" db="EMBL/GenBank/DDBJ databases">
        <title>Comparative genomics of catfishes provides insights into carnivory and benthic adaptation.</title>
        <authorList>
            <person name="Zhang Y."/>
            <person name="Wang D."/>
            <person name="Peng Z."/>
            <person name="Zheng S."/>
            <person name="Shao F."/>
            <person name="Tao W."/>
        </authorList>
    </citation>
    <scope>NUCLEOTIDE SEQUENCE</scope>
    <source>
        <strain evidence="6">Chongqing</strain>
    </source>
</reference>
<keyword evidence="3" id="KW-0175">Coiled coil</keyword>
<dbReference type="Proteomes" id="UP001205998">
    <property type="component" value="Unassembled WGS sequence"/>
</dbReference>
<comment type="caution">
    <text evidence="6">The sequence shown here is derived from an EMBL/GenBank/DDBJ whole genome shotgun (WGS) entry which is preliminary data.</text>
</comment>
<comment type="similarity">
    <text evidence="1">Belongs to the CCDC43 family.</text>
</comment>
<dbReference type="InterPro" id="IPR037666">
    <property type="entry name" value="CCDC43"/>
</dbReference>
<dbReference type="AlphaFoldDB" id="A0AAD5FV02"/>
<evidence type="ECO:0000256" key="2">
    <source>
        <dbReference type="ARBA" id="ARBA00016648"/>
    </source>
</evidence>
<dbReference type="PANTHER" id="PTHR31684">
    <property type="entry name" value="COILED-COIL DOMAIN-CONTAINING PROTEIN 43"/>
    <property type="match status" value="1"/>
</dbReference>
<name>A0AAD5FV02_SILAS</name>